<dbReference type="Proteomes" id="UP000219689">
    <property type="component" value="Unassembled WGS sequence"/>
</dbReference>
<keyword evidence="1" id="KW-1133">Transmembrane helix</keyword>
<comment type="caution">
    <text evidence="2">The sequence shown here is derived from an EMBL/GenBank/DDBJ whole genome shotgun (WGS) entry which is preliminary data.</text>
</comment>
<reference evidence="2 3" key="1">
    <citation type="submission" date="2017-09" db="EMBL/GenBank/DDBJ databases">
        <title>Genome sequences of Natrinema ejinorence JCM 13890T.</title>
        <authorList>
            <person name="Roh S.W."/>
            <person name="Kim Y.B."/>
            <person name="Kim J.Y."/>
        </authorList>
    </citation>
    <scope>NUCLEOTIDE SEQUENCE [LARGE SCALE GENOMIC DNA]</scope>
    <source>
        <strain evidence="2 3">JCM 13890</strain>
    </source>
</reference>
<proteinExistence type="predicted"/>
<feature type="transmembrane region" description="Helical" evidence="1">
    <location>
        <begin position="62"/>
        <end position="86"/>
    </location>
</feature>
<feature type="transmembrane region" description="Helical" evidence="1">
    <location>
        <begin position="35"/>
        <end position="56"/>
    </location>
</feature>
<sequence length="93" mass="10118">MNTDSYVFTDDSAIGGEAMNTYDGFWDVMSAYAPYFYLMLVIVTLMAVLNAVAMVLGDQSEGAFAISMVVFGILGLTGLGLAIVLWQCKRRSQ</sequence>
<gene>
    <name evidence="2" type="ORF">CP557_17705</name>
</gene>
<organism evidence="2 3">
    <name type="scientific">Natrinema ejinorense</name>
    <dbReference type="NCBI Taxonomy" id="373386"/>
    <lineage>
        <taxon>Archaea</taxon>
        <taxon>Methanobacteriati</taxon>
        <taxon>Methanobacteriota</taxon>
        <taxon>Stenosarchaea group</taxon>
        <taxon>Halobacteria</taxon>
        <taxon>Halobacteriales</taxon>
        <taxon>Natrialbaceae</taxon>
        <taxon>Natrinema</taxon>
    </lineage>
</organism>
<evidence type="ECO:0000313" key="3">
    <source>
        <dbReference type="Proteomes" id="UP000219689"/>
    </source>
</evidence>
<keyword evidence="1" id="KW-0472">Membrane</keyword>
<protein>
    <submittedName>
        <fullName evidence="2">Uncharacterized protein</fullName>
    </submittedName>
</protein>
<keyword evidence="3" id="KW-1185">Reference proteome</keyword>
<evidence type="ECO:0000313" key="2">
    <source>
        <dbReference type="EMBL" id="PCR92203.1"/>
    </source>
</evidence>
<accession>A0A2A5QZL1</accession>
<dbReference type="AlphaFoldDB" id="A0A2A5QZL1"/>
<evidence type="ECO:0000256" key="1">
    <source>
        <dbReference type="SAM" id="Phobius"/>
    </source>
</evidence>
<name>A0A2A5QZL1_9EURY</name>
<keyword evidence="1" id="KW-0812">Transmembrane</keyword>
<dbReference type="EMBL" id="NXNI01000001">
    <property type="protein sequence ID" value="PCR92203.1"/>
    <property type="molecule type" value="Genomic_DNA"/>
</dbReference>